<feature type="transmembrane region" description="Helical" evidence="6">
    <location>
        <begin position="231"/>
        <end position="250"/>
    </location>
</feature>
<proteinExistence type="predicted"/>
<feature type="transmembrane region" description="Helical" evidence="6">
    <location>
        <begin position="326"/>
        <end position="343"/>
    </location>
</feature>
<dbReference type="RefSeq" id="WP_310008533.1">
    <property type="nucleotide sequence ID" value="NZ_JAVDTX010000007.1"/>
</dbReference>
<feature type="transmembrane region" description="Helical" evidence="6">
    <location>
        <begin position="284"/>
        <end position="306"/>
    </location>
</feature>
<evidence type="ECO:0000256" key="2">
    <source>
        <dbReference type="ARBA" id="ARBA00022475"/>
    </source>
</evidence>
<dbReference type="InterPro" id="IPR050833">
    <property type="entry name" value="Poly_Biosynth_Transport"/>
</dbReference>
<evidence type="ECO:0000313" key="7">
    <source>
        <dbReference type="EMBL" id="MDR6846396.1"/>
    </source>
</evidence>
<reference evidence="7 8" key="1">
    <citation type="submission" date="2023-07" db="EMBL/GenBank/DDBJ databases">
        <title>Sorghum-associated microbial communities from plants grown in Nebraska, USA.</title>
        <authorList>
            <person name="Schachtman D."/>
        </authorList>
    </citation>
    <scope>NUCLEOTIDE SEQUENCE [LARGE SCALE GENOMIC DNA]</scope>
    <source>
        <strain evidence="7 8">BE124</strain>
    </source>
</reference>
<feature type="transmembrane region" description="Helical" evidence="6">
    <location>
        <begin position="147"/>
        <end position="169"/>
    </location>
</feature>
<feature type="transmembrane region" description="Helical" evidence="6">
    <location>
        <begin position="413"/>
        <end position="432"/>
    </location>
</feature>
<comment type="caution">
    <text evidence="7">The sequence shown here is derived from an EMBL/GenBank/DDBJ whole genome shotgun (WGS) entry which is preliminary data.</text>
</comment>
<dbReference type="Proteomes" id="UP001261871">
    <property type="component" value="Unassembled WGS sequence"/>
</dbReference>
<evidence type="ECO:0000256" key="1">
    <source>
        <dbReference type="ARBA" id="ARBA00004651"/>
    </source>
</evidence>
<keyword evidence="8" id="KW-1185">Reference proteome</keyword>
<dbReference type="PANTHER" id="PTHR30250">
    <property type="entry name" value="PST FAMILY PREDICTED COLANIC ACID TRANSPORTER"/>
    <property type="match status" value="1"/>
</dbReference>
<keyword evidence="5 6" id="KW-0472">Membrane</keyword>
<evidence type="ECO:0000313" key="8">
    <source>
        <dbReference type="Proteomes" id="UP001261871"/>
    </source>
</evidence>
<feature type="transmembrane region" description="Helical" evidence="6">
    <location>
        <begin position="7"/>
        <end position="26"/>
    </location>
</feature>
<keyword evidence="4 6" id="KW-1133">Transmembrane helix</keyword>
<protein>
    <submittedName>
        <fullName evidence="7">O-antigen/teichoic acid export membrane protein</fullName>
    </submittedName>
</protein>
<feature type="transmembrane region" description="Helical" evidence="6">
    <location>
        <begin position="256"/>
        <end position="272"/>
    </location>
</feature>
<sequence length="465" mass="54029">MKELIKAFLIFGLATSIEGLLGFTLLPIYTRYFTKVEYGVIDMVGVILAIATIFGVLQIETALQRYYYESTGVRRKMLTFNVFFFVFFASFFVSTLLYFFAPLLANLLFDNYRYENLIRIACFQLPLINLSVLGLIILRFEKQNLKFLIIIVVKVLTSLLSVFLFVIYNKMGIKGVFLAQLLALVFSSSLLFWFVKKYFCFRYSNIIIKKTLTYALPQIPARIGSILMSQANRFFMLSFLSLSAIGLYSVSLKLSSGIQLFYSAFVMAWRPFMFDKFKNENNKIIFSSVLPIMSSFIFLLVSFISLFSHEIFVLMTSKEFYEGHKYIGGLSLYFALFLIKEVVDIGPVIKEKTKFLSYTFFLTLFISFIILYVLIQVDGLRGVVISLLISNLILMIFSWIVSNYLYYIPFNKVHFLILFLPVFSLSVISMYLEISFLFRMILVISVTFFYLISLIFFVRKYLSIK</sequence>
<feature type="transmembrane region" description="Helical" evidence="6">
    <location>
        <begin position="117"/>
        <end position="140"/>
    </location>
</feature>
<keyword evidence="2" id="KW-1003">Cell membrane</keyword>
<keyword evidence="3 6" id="KW-0812">Transmembrane</keyword>
<evidence type="ECO:0000256" key="6">
    <source>
        <dbReference type="SAM" id="Phobius"/>
    </source>
</evidence>
<feature type="transmembrane region" description="Helical" evidence="6">
    <location>
        <begin position="78"/>
        <end position="105"/>
    </location>
</feature>
<feature type="transmembrane region" description="Helical" evidence="6">
    <location>
        <begin position="381"/>
        <end position="401"/>
    </location>
</feature>
<dbReference type="Pfam" id="PF01943">
    <property type="entry name" value="Polysacc_synt"/>
    <property type="match status" value="1"/>
</dbReference>
<feature type="transmembrane region" description="Helical" evidence="6">
    <location>
        <begin position="355"/>
        <end position="375"/>
    </location>
</feature>
<name>A0ABU1S5T4_9FLAO</name>
<feature type="transmembrane region" description="Helical" evidence="6">
    <location>
        <begin position="175"/>
        <end position="195"/>
    </location>
</feature>
<gene>
    <name evidence="7" type="ORF">J2W95_003112</name>
</gene>
<dbReference type="EMBL" id="JAVDTX010000007">
    <property type="protein sequence ID" value="MDR6846396.1"/>
    <property type="molecule type" value="Genomic_DNA"/>
</dbReference>
<feature type="transmembrane region" description="Helical" evidence="6">
    <location>
        <begin position="38"/>
        <end position="57"/>
    </location>
</feature>
<dbReference type="PANTHER" id="PTHR30250:SF11">
    <property type="entry name" value="O-ANTIGEN TRANSPORTER-RELATED"/>
    <property type="match status" value="1"/>
</dbReference>
<accession>A0ABU1S5T4</accession>
<evidence type="ECO:0000256" key="4">
    <source>
        <dbReference type="ARBA" id="ARBA00022989"/>
    </source>
</evidence>
<evidence type="ECO:0000256" key="3">
    <source>
        <dbReference type="ARBA" id="ARBA00022692"/>
    </source>
</evidence>
<evidence type="ECO:0000256" key="5">
    <source>
        <dbReference type="ARBA" id="ARBA00023136"/>
    </source>
</evidence>
<dbReference type="InterPro" id="IPR002797">
    <property type="entry name" value="Polysacc_synth"/>
</dbReference>
<organism evidence="7 8">
    <name type="scientific">Flavobacterium granuli</name>
    <dbReference type="NCBI Taxonomy" id="280093"/>
    <lineage>
        <taxon>Bacteria</taxon>
        <taxon>Pseudomonadati</taxon>
        <taxon>Bacteroidota</taxon>
        <taxon>Flavobacteriia</taxon>
        <taxon>Flavobacteriales</taxon>
        <taxon>Flavobacteriaceae</taxon>
        <taxon>Flavobacterium</taxon>
    </lineage>
</organism>
<feature type="transmembrane region" description="Helical" evidence="6">
    <location>
        <begin position="438"/>
        <end position="458"/>
    </location>
</feature>
<comment type="subcellular location">
    <subcellularLocation>
        <location evidence="1">Cell membrane</location>
        <topology evidence="1">Multi-pass membrane protein</topology>
    </subcellularLocation>
</comment>